<evidence type="ECO:0000256" key="3">
    <source>
        <dbReference type="ARBA" id="ARBA00022490"/>
    </source>
</evidence>
<comment type="subcellular location">
    <subcellularLocation>
        <location evidence="1">Cell projection</location>
        <location evidence="1">Cilium</location>
    </subcellularLocation>
    <subcellularLocation>
        <location evidence="2">Cytoplasm</location>
        <location evidence="2">Cytoskeleton</location>
    </subcellularLocation>
</comment>
<protein>
    <submittedName>
        <fullName evidence="11">Uncharacterized protein</fullName>
    </submittedName>
</protein>
<feature type="region of interest" description="Disordered" evidence="10">
    <location>
        <begin position="131"/>
        <end position="183"/>
    </location>
</feature>
<keyword evidence="12" id="KW-1185">Reference proteome</keyword>
<dbReference type="PANTHER" id="PTHR14885">
    <property type="entry name" value="CILIA- AND FLAGELLA-ASSOCIATED PROTEIN 43-RELATED"/>
    <property type="match status" value="1"/>
</dbReference>
<dbReference type="PANTHER" id="PTHR14885:SF3">
    <property type="entry name" value="CILIA- AND FLAGELLA-ASSOCIATED PROTEIN 44"/>
    <property type="match status" value="1"/>
</dbReference>
<evidence type="ECO:0000256" key="7">
    <source>
        <dbReference type="ARBA" id="ARBA00023212"/>
    </source>
</evidence>
<name>A0A1Y2HWE7_9FUNG</name>
<dbReference type="Proteomes" id="UP000193411">
    <property type="component" value="Unassembled WGS sequence"/>
</dbReference>
<dbReference type="STRING" id="765915.A0A1Y2HWE7"/>
<reference evidence="11 12" key="1">
    <citation type="submission" date="2016-07" db="EMBL/GenBank/DDBJ databases">
        <title>Pervasive Adenine N6-methylation of Active Genes in Fungi.</title>
        <authorList>
            <consortium name="DOE Joint Genome Institute"/>
            <person name="Mondo S.J."/>
            <person name="Dannebaum R.O."/>
            <person name="Kuo R.C."/>
            <person name="Labutti K."/>
            <person name="Haridas S."/>
            <person name="Kuo A."/>
            <person name="Salamov A."/>
            <person name="Ahrendt S.R."/>
            <person name="Lipzen A."/>
            <person name="Sullivan W."/>
            <person name="Andreopoulos W.B."/>
            <person name="Clum A."/>
            <person name="Lindquist E."/>
            <person name="Daum C."/>
            <person name="Ramamoorthy G.K."/>
            <person name="Gryganskyi A."/>
            <person name="Culley D."/>
            <person name="Magnuson J.K."/>
            <person name="James T.Y."/>
            <person name="O'Malley M.A."/>
            <person name="Stajich J.E."/>
            <person name="Spatafora J.W."/>
            <person name="Visel A."/>
            <person name="Grigoriev I.V."/>
        </authorList>
    </citation>
    <scope>NUCLEOTIDE SEQUENCE [LARGE SCALE GENOMIC DNA]</scope>
    <source>
        <strain evidence="11 12">PL171</strain>
    </source>
</reference>
<keyword evidence="3" id="KW-0963">Cytoplasm</keyword>
<evidence type="ECO:0000313" key="11">
    <source>
        <dbReference type="EMBL" id="ORZ38937.1"/>
    </source>
</evidence>
<feature type="coiled-coil region" evidence="9">
    <location>
        <begin position="101"/>
        <end position="131"/>
    </location>
</feature>
<keyword evidence="7" id="KW-0206">Cytoskeleton</keyword>
<evidence type="ECO:0000256" key="10">
    <source>
        <dbReference type="SAM" id="MobiDB-lite"/>
    </source>
</evidence>
<feature type="compositionally biased region" description="Pro residues" evidence="10">
    <location>
        <begin position="160"/>
        <end position="175"/>
    </location>
</feature>
<evidence type="ECO:0000256" key="1">
    <source>
        <dbReference type="ARBA" id="ARBA00004138"/>
    </source>
</evidence>
<organism evidence="11 12">
    <name type="scientific">Catenaria anguillulae PL171</name>
    <dbReference type="NCBI Taxonomy" id="765915"/>
    <lineage>
        <taxon>Eukaryota</taxon>
        <taxon>Fungi</taxon>
        <taxon>Fungi incertae sedis</taxon>
        <taxon>Blastocladiomycota</taxon>
        <taxon>Blastocladiomycetes</taxon>
        <taxon>Blastocladiales</taxon>
        <taxon>Catenariaceae</taxon>
        <taxon>Catenaria</taxon>
    </lineage>
</organism>
<proteinExistence type="predicted"/>
<evidence type="ECO:0000256" key="5">
    <source>
        <dbReference type="ARBA" id="ARBA00022737"/>
    </source>
</evidence>
<evidence type="ECO:0000256" key="8">
    <source>
        <dbReference type="ARBA" id="ARBA00023273"/>
    </source>
</evidence>
<gene>
    <name evidence="11" type="ORF">BCR44DRAFT_1284366</name>
</gene>
<evidence type="ECO:0000256" key="4">
    <source>
        <dbReference type="ARBA" id="ARBA00022574"/>
    </source>
</evidence>
<evidence type="ECO:0000256" key="6">
    <source>
        <dbReference type="ARBA" id="ARBA00023054"/>
    </source>
</evidence>
<sequence>MLKFGRIVDLDRLEKMGVNKAAEDLRVQIAEKERQQARELEAWDHKISELKKRLTAAVVENTKQLEAIYELTVKRKTLEQALDTEQTAVLSQYGGPSRQEIEEQNRLISTVQRQAQEIEELKVELTDLLRKPGPVVPPILPKSTGQFKKAGKAGSSTTLPPLPREQPQAQAPPPMVDSRTSSA</sequence>
<dbReference type="GO" id="GO:0005929">
    <property type="term" value="C:cilium"/>
    <property type="evidence" value="ECO:0007669"/>
    <property type="project" value="UniProtKB-SubCell"/>
</dbReference>
<evidence type="ECO:0000313" key="12">
    <source>
        <dbReference type="Proteomes" id="UP000193411"/>
    </source>
</evidence>
<keyword evidence="8" id="KW-0966">Cell projection</keyword>
<dbReference type="GO" id="GO:0005856">
    <property type="term" value="C:cytoskeleton"/>
    <property type="evidence" value="ECO:0007669"/>
    <property type="project" value="UniProtKB-SubCell"/>
</dbReference>
<keyword evidence="5" id="KW-0677">Repeat</keyword>
<accession>A0A1Y2HWE7</accession>
<feature type="coiled-coil region" evidence="9">
    <location>
        <begin position="15"/>
        <end position="42"/>
    </location>
</feature>
<keyword evidence="4" id="KW-0853">WD repeat</keyword>
<comment type="caution">
    <text evidence="11">The sequence shown here is derived from an EMBL/GenBank/DDBJ whole genome shotgun (WGS) entry which is preliminary data.</text>
</comment>
<dbReference type="EMBL" id="MCFL01000007">
    <property type="protein sequence ID" value="ORZ38937.1"/>
    <property type="molecule type" value="Genomic_DNA"/>
</dbReference>
<evidence type="ECO:0000256" key="2">
    <source>
        <dbReference type="ARBA" id="ARBA00004245"/>
    </source>
</evidence>
<dbReference type="OrthoDB" id="10250769at2759"/>
<evidence type="ECO:0000256" key="9">
    <source>
        <dbReference type="SAM" id="Coils"/>
    </source>
</evidence>
<dbReference type="AlphaFoldDB" id="A0A1Y2HWE7"/>
<keyword evidence="6 9" id="KW-0175">Coiled coil</keyword>